<keyword evidence="4" id="KW-0788">Thiol protease</keyword>
<reference evidence="7" key="1">
    <citation type="submission" date="2021-02" db="EMBL/GenBank/DDBJ databases">
        <authorList>
            <person name="Nowell W R."/>
        </authorList>
    </citation>
    <scope>NUCLEOTIDE SEQUENCE</scope>
    <source>
        <strain evidence="7">Ploen Becks lab</strain>
    </source>
</reference>
<organism evidence="7 8">
    <name type="scientific">Brachionus calyciflorus</name>
    <dbReference type="NCBI Taxonomy" id="104777"/>
    <lineage>
        <taxon>Eukaryota</taxon>
        <taxon>Metazoa</taxon>
        <taxon>Spiralia</taxon>
        <taxon>Gnathifera</taxon>
        <taxon>Rotifera</taxon>
        <taxon>Eurotatoria</taxon>
        <taxon>Monogononta</taxon>
        <taxon>Pseudotrocha</taxon>
        <taxon>Ploima</taxon>
        <taxon>Brachionidae</taxon>
        <taxon>Brachionus</taxon>
    </lineage>
</organism>
<dbReference type="GO" id="GO:0016926">
    <property type="term" value="P:protein desumoylation"/>
    <property type="evidence" value="ECO:0007669"/>
    <property type="project" value="TreeGrafter"/>
</dbReference>
<evidence type="ECO:0000313" key="7">
    <source>
        <dbReference type="EMBL" id="CAF0955289.1"/>
    </source>
</evidence>
<evidence type="ECO:0000313" key="8">
    <source>
        <dbReference type="Proteomes" id="UP000663879"/>
    </source>
</evidence>
<dbReference type="InterPro" id="IPR038765">
    <property type="entry name" value="Papain-like_cys_pep_sf"/>
</dbReference>
<dbReference type="Gene3D" id="3.40.395.10">
    <property type="entry name" value="Adenoviral Proteinase, Chain A"/>
    <property type="match status" value="1"/>
</dbReference>
<evidence type="ECO:0000256" key="2">
    <source>
        <dbReference type="ARBA" id="ARBA00022670"/>
    </source>
</evidence>
<keyword evidence="8" id="KW-1185">Reference proteome</keyword>
<dbReference type="InterPro" id="IPR003653">
    <property type="entry name" value="Peptidase_C48_C"/>
</dbReference>
<feature type="region of interest" description="Disordered" evidence="5">
    <location>
        <begin position="1"/>
        <end position="79"/>
    </location>
</feature>
<dbReference type="Proteomes" id="UP000663879">
    <property type="component" value="Unassembled WGS sequence"/>
</dbReference>
<dbReference type="PROSITE" id="PS50600">
    <property type="entry name" value="ULP_PROTEASE"/>
    <property type="match status" value="1"/>
</dbReference>
<gene>
    <name evidence="7" type="ORF">OXX778_LOCUS14162</name>
</gene>
<keyword evidence="3" id="KW-0378">Hydrolase</keyword>
<dbReference type="PANTHER" id="PTHR12606">
    <property type="entry name" value="SENTRIN/SUMO-SPECIFIC PROTEASE"/>
    <property type="match status" value="1"/>
</dbReference>
<proteinExistence type="inferred from homology"/>
<dbReference type="SUPFAM" id="SSF54001">
    <property type="entry name" value="Cysteine proteinases"/>
    <property type="match status" value="1"/>
</dbReference>
<feature type="compositionally biased region" description="Polar residues" evidence="5">
    <location>
        <begin position="1"/>
        <end position="41"/>
    </location>
</feature>
<evidence type="ECO:0000256" key="4">
    <source>
        <dbReference type="ARBA" id="ARBA00022807"/>
    </source>
</evidence>
<protein>
    <recommendedName>
        <fullName evidence="6">Ubiquitin-like protease family profile domain-containing protein</fullName>
    </recommendedName>
</protein>
<evidence type="ECO:0000256" key="1">
    <source>
        <dbReference type="ARBA" id="ARBA00005234"/>
    </source>
</evidence>
<dbReference type="AlphaFoldDB" id="A0A814DNM9"/>
<keyword evidence="2" id="KW-0645">Protease</keyword>
<dbReference type="GO" id="GO:0016929">
    <property type="term" value="F:deSUMOylase activity"/>
    <property type="evidence" value="ECO:0007669"/>
    <property type="project" value="TreeGrafter"/>
</dbReference>
<dbReference type="PANTHER" id="PTHR12606:SF10">
    <property type="entry name" value="SENTRIN-SPECIFIC PROTEASE 5"/>
    <property type="match status" value="1"/>
</dbReference>
<evidence type="ECO:0000256" key="5">
    <source>
        <dbReference type="SAM" id="MobiDB-lite"/>
    </source>
</evidence>
<comment type="similarity">
    <text evidence="1">Belongs to the peptidase C48 family.</text>
</comment>
<dbReference type="OrthoDB" id="1939479at2759"/>
<dbReference type="Pfam" id="PF02902">
    <property type="entry name" value="Peptidase_C48"/>
    <property type="match status" value="1"/>
</dbReference>
<accession>A0A814DNM9</accession>
<dbReference type="EMBL" id="CAJNOC010002858">
    <property type="protein sequence ID" value="CAF0955289.1"/>
    <property type="molecule type" value="Genomic_DNA"/>
</dbReference>
<comment type="caution">
    <text evidence="7">The sequence shown here is derived from an EMBL/GenBank/DDBJ whole genome shotgun (WGS) entry which is preliminary data.</text>
</comment>
<dbReference type="GO" id="GO:0006508">
    <property type="term" value="P:proteolysis"/>
    <property type="evidence" value="ECO:0007669"/>
    <property type="project" value="UniProtKB-KW"/>
</dbReference>
<name>A0A814DNM9_9BILA</name>
<dbReference type="GO" id="GO:0005634">
    <property type="term" value="C:nucleus"/>
    <property type="evidence" value="ECO:0007669"/>
    <property type="project" value="TreeGrafter"/>
</dbReference>
<sequence length="341" mass="38477">MNTSGSQSVVINSKTPKTSITESKSTDVNQLTPLSKPSTDYPSEYVPPAASGNLKMSKLSSNTNDTKPKDTKRQSITSNRSITYTSGSQSVVINSKTPKTSITTTESKSTVLRPKFNYSIQTYLSQDFQSFDFTEDKSFFLSESEPPICKFSKYSVFKKSTLNKGSLLNDVIINCYLDLICKSSVRKCSYIDSLFIHKIVEGDIQTLRKWCSVDNDFDLLFCPMNINKNHWSLVVFDCINKTINNYDSINAPCMNLVKSVSTVLSKVFKKLNDLSLWKVNTAINYPMQIENLTDCGVFLCLYAKSLAFNSKFNFSQSDILSIRKNMQDDIINFCLDFNIDQ</sequence>
<evidence type="ECO:0000259" key="6">
    <source>
        <dbReference type="PROSITE" id="PS50600"/>
    </source>
</evidence>
<feature type="domain" description="Ubiquitin-like protease family profile" evidence="6">
    <location>
        <begin position="152"/>
        <end position="306"/>
    </location>
</feature>
<evidence type="ECO:0000256" key="3">
    <source>
        <dbReference type="ARBA" id="ARBA00022801"/>
    </source>
</evidence>